<keyword evidence="3" id="KW-1185">Reference proteome</keyword>
<proteinExistence type="predicted"/>
<comment type="caution">
    <text evidence="2">The sequence shown here is derived from an EMBL/GenBank/DDBJ whole genome shotgun (WGS) entry which is preliminary data.</text>
</comment>
<name>A0A8H6TTZ7_9AGAR</name>
<accession>A0A8H6TTZ7</accession>
<reference evidence="2" key="1">
    <citation type="submission" date="2020-05" db="EMBL/GenBank/DDBJ databases">
        <title>Mycena genomes resolve the evolution of fungal bioluminescence.</title>
        <authorList>
            <person name="Tsai I.J."/>
        </authorList>
    </citation>
    <scope>NUCLEOTIDE SEQUENCE</scope>
    <source>
        <strain evidence="2">CCC161011</strain>
    </source>
</reference>
<evidence type="ECO:0000313" key="3">
    <source>
        <dbReference type="Proteomes" id="UP000620124"/>
    </source>
</evidence>
<evidence type="ECO:0000313" key="2">
    <source>
        <dbReference type="EMBL" id="KAF7325273.1"/>
    </source>
</evidence>
<gene>
    <name evidence="2" type="ORF">MVEN_02639000</name>
</gene>
<dbReference type="EMBL" id="JACAZI010000055">
    <property type="protein sequence ID" value="KAF7325273.1"/>
    <property type="molecule type" value="Genomic_DNA"/>
</dbReference>
<feature type="compositionally biased region" description="Low complexity" evidence="1">
    <location>
        <begin position="215"/>
        <end position="228"/>
    </location>
</feature>
<sequence length="321" mass="35999">MVLKKYGNIWAPRKHLGHSDVDISIVQELGQGPQNVIIIPYSSTAYHALPALRVEYLWHLRKLHIHDRPLSCPNEPTSFKISIKHFGYTTIFLPHLVYLDGPLHSSCLSILNTATLRCLELSADHTLDHLKHLFEDKDIMESSHSLHTLSISFLCIDEADIYAVPPAPQLSRYKGPSALLPLRRGVAEYADKDGKGIAVLATRVVLQRMCTGAPSCSNSSRISRSVSSDDANAVEPSELRTTSRTCEQLKNILTVPPTLSGVFFRWWLTRTQDEEVEHILRIFALHCSKVSAHPYNYISRSTDVTPEEGRIRDATLQGFIA</sequence>
<dbReference type="Proteomes" id="UP000620124">
    <property type="component" value="Unassembled WGS sequence"/>
</dbReference>
<feature type="region of interest" description="Disordered" evidence="1">
    <location>
        <begin position="213"/>
        <end position="238"/>
    </location>
</feature>
<protein>
    <submittedName>
        <fullName evidence="2">Uncharacterized protein</fullName>
    </submittedName>
</protein>
<dbReference type="AlphaFoldDB" id="A0A8H6TTZ7"/>
<evidence type="ECO:0000256" key="1">
    <source>
        <dbReference type="SAM" id="MobiDB-lite"/>
    </source>
</evidence>
<organism evidence="2 3">
    <name type="scientific">Mycena venus</name>
    <dbReference type="NCBI Taxonomy" id="2733690"/>
    <lineage>
        <taxon>Eukaryota</taxon>
        <taxon>Fungi</taxon>
        <taxon>Dikarya</taxon>
        <taxon>Basidiomycota</taxon>
        <taxon>Agaricomycotina</taxon>
        <taxon>Agaricomycetes</taxon>
        <taxon>Agaricomycetidae</taxon>
        <taxon>Agaricales</taxon>
        <taxon>Marasmiineae</taxon>
        <taxon>Mycenaceae</taxon>
        <taxon>Mycena</taxon>
    </lineage>
</organism>